<dbReference type="EMBL" id="JPRF03000001">
    <property type="protein sequence ID" value="OEV39198.1"/>
    <property type="molecule type" value="Genomic_DNA"/>
</dbReference>
<reference evidence="3 4" key="2">
    <citation type="submission" date="2014-07" db="EMBL/GenBank/DDBJ databases">
        <authorList>
            <person name="Zhang J.E."/>
            <person name="Yang H."/>
            <person name="Guo J."/>
            <person name="Deng Z."/>
            <person name="Luo H."/>
            <person name="Luo M."/>
            <person name="Zhao B."/>
        </authorList>
    </citation>
    <scope>NUCLEOTIDE SEQUENCE [LARGE SCALE GENOMIC DNA]</scope>
    <source>
        <strain evidence="3">ATCC 10762</strain>
        <strain evidence="4">ATCC 10762 / DSM 40127 / CCM 3239 / JCM 4008 / LMG 5968 / NBRC 12843 / NCIMB 8234 / A-377</strain>
    </source>
</reference>
<dbReference type="Proteomes" id="UP000610124">
    <property type="component" value="Unassembled WGS sequence"/>
</dbReference>
<name>A0A1E7NEX6_KITAU</name>
<protein>
    <recommendedName>
        <fullName evidence="1">Knr4/Smi1-like domain-containing protein</fullName>
    </recommendedName>
</protein>
<evidence type="ECO:0000313" key="3">
    <source>
        <dbReference type="EMBL" id="OEV39198.1"/>
    </source>
</evidence>
<reference evidence="4" key="3">
    <citation type="submission" date="2016-08" db="EMBL/GenBank/DDBJ databases">
        <title>Sequencing, assembly and comparative genomics of S. aureofaciens ATCC 10762.</title>
        <authorList>
            <person name="Gradnigo J.S."/>
            <person name="Johnson N."/>
            <person name="Somerville G.A."/>
        </authorList>
    </citation>
    <scope>NUCLEOTIDE SEQUENCE [LARGE SCALE GENOMIC DNA]</scope>
    <source>
        <strain evidence="4">ATCC 10762 / DSM 40127 / CCM 3239 / JCM 4008 / LMG 5968 / NBRC 12843 / NCIMB 8234 / A-377</strain>
    </source>
</reference>
<evidence type="ECO:0000313" key="4">
    <source>
        <dbReference type="Proteomes" id="UP000037395"/>
    </source>
</evidence>
<dbReference type="SUPFAM" id="SSF160631">
    <property type="entry name" value="SMI1/KNR4-like"/>
    <property type="match status" value="1"/>
</dbReference>
<reference evidence="2" key="1">
    <citation type="journal article" date="2014" name="Int. J. Syst. Evol. Microbiol.">
        <title>Complete genome sequence of Corynebacterium casei LMG S-19264T (=DSM 44701T), isolated from a smear-ripened cheese.</title>
        <authorList>
            <consortium name="US DOE Joint Genome Institute (JGI-PGF)"/>
            <person name="Walter F."/>
            <person name="Albersmeier A."/>
            <person name="Kalinowski J."/>
            <person name="Ruckert C."/>
        </authorList>
    </citation>
    <scope>NUCLEOTIDE SEQUENCE</scope>
    <source>
        <strain evidence="2">JCM 4434</strain>
    </source>
</reference>
<sequence>MIEPPRIGISPVIASVTESWTFIDAWLAEHAPASLAELQLPASPEAISRAEERLGFPIPADLRESLLCHNGDGSSVGVLPCGPMYSTERIVEIRDMRMRIWDADDPDQQDDPWWGMLWVPFAGGDGDEHFIHAGPGLWHNHLGRAPHDDSAYFVGWPSLAAWLHGITQAMAHYDDRDWSGTAYRPMLRKDGTVDW</sequence>
<dbReference type="EMBL" id="BMUB01000011">
    <property type="protein sequence ID" value="GGU88816.1"/>
    <property type="molecule type" value="Genomic_DNA"/>
</dbReference>
<dbReference type="InterPro" id="IPR018958">
    <property type="entry name" value="Knr4/Smi1-like_dom"/>
</dbReference>
<dbReference type="OrthoDB" id="3287229at2"/>
<dbReference type="Gene3D" id="3.40.1580.10">
    <property type="entry name" value="SMI1/KNR4-like"/>
    <property type="match status" value="1"/>
</dbReference>
<evidence type="ECO:0000259" key="1">
    <source>
        <dbReference type="SMART" id="SM00860"/>
    </source>
</evidence>
<dbReference type="RefSeq" id="WP_050366990.1">
    <property type="nucleotide sequence ID" value="NZ_BMUB01000011.1"/>
</dbReference>
<comment type="caution">
    <text evidence="3">The sequence shown here is derived from an EMBL/GenBank/DDBJ whole genome shotgun (WGS) entry which is preliminary data.</text>
</comment>
<proteinExistence type="predicted"/>
<dbReference type="GeneID" id="97487724"/>
<reference evidence="3" key="4">
    <citation type="submission" date="2016-08" db="EMBL/GenBank/DDBJ databases">
        <title>Sequencing, Assembly and Comparative Genomics of S. aureofaciens ATCC 10762.</title>
        <authorList>
            <person name="Gradnigo J.S."/>
            <person name="Johnson N."/>
            <person name="Somerville G.A."/>
        </authorList>
    </citation>
    <scope>NUCLEOTIDE SEQUENCE [LARGE SCALE GENOMIC DNA]</scope>
    <source>
        <strain evidence="3">ATCC 10762</strain>
    </source>
</reference>
<gene>
    <name evidence="2" type="ORF">GCM10010502_47180</name>
    <name evidence="3" type="ORF">HS99_0000245</name>
</gene>
<accession>A0A1E7NEX6</accession>
<feature type="domain" description="Knr4/Smi1-like" evidence="1">
    <location>
        <begin position="41"/>
        <end position="165"/>
    </location>
</feature>
<accession>A0A8H9HY77</accession>
<organism evidence="3 4">
    <name type="scientific">Kitasatospora aureofaciens</name>
    <name type="common">Streptomyces aureofaciens</name>
    <dbReference type="NCBI Taxonomy" id="1894"/>
    <lineage>
        <taxon>Bacteria</taxon>
        <taxon>Bacillati</taxon>
        <taxon>Actinomycetota</taxon>
        <taxon>Actinomycetes</taxon>
        <taxon>Kitasatosporales</taxon>
        <taxon>Streptomycetaceae</taxon>
        <taxon>Kitasatospora</taxon>
    </lineage>
</organism>
<dbReference type="SMART" id="SM00860">
    <property type="entry name" value="SMI1_KNR4"/>
    <property type="match status" value="1"/>
</dbReference>
<dbReference type="Proteomes" id="UP000037395">
    <property type="component" value="Unassembled WGS sequence"/>
</dbReference>
<dbReference type="AlphaFoldDB" id="A0A1E7NEX6"/>
<dbReference type="Pfam" id="PF09346">
    <property type="entry name" value="SMI1_KNR4"/>
    <property type="match status" value="1"/>
</dbReference>
<evidence type="ECO:0000313" key="2">
    <source>
        <dbReference type="EMBL" id="GGU88816.1"/>
    </source>
</evidence>
<keyword evidence="4" id="KW-1185">Reference proteome</keyword>
<dbReference type="InterPro" id="IPR037883">
    <property type="entry name" value="Knr4/Smi1-like_sf"/>
</dbReference>
<reference evidence="2" key="5">
    <citation type="submission" date="2020-09" db="EMBL/GenBank/DDBJ databases">
        <authorList>
            <person name="Sun Q."/>
            <person name="Ohkuma M."/>
        </authorList>
    </citation>
    <scope>NUCLEOTIDE SEQUENCE</scope>
    <source>
        <strain evidence="2">JCM 4434</strain>
    </source>
</reference>